<dbReference type="PANTHER" id="PTHR10434:SF55">
    <property type="entry name" value="POSSIBLE ACYLTRANSFERASE"/>
    <property type="match status" value="1"/>
</dbReference>
<dbReference type="GO" id="GO:0003841">
    <property type="term" value="F:1-acylglycerol-3-phosphate O-acyltransferase activity"/>
    <property type="evidence" value="ECO:0007669"/>
    <property type="project" value="TreeGrafter"/>
</dbReference>
<evidence type="ECO:0000256" key="3">
    <source>
        <dbReference type="SAM" id="MobiDB-lite"/>
    </source>
</evidence>
<dbReference type="InterPro" id="IPR002123">
    <property type="entry name" value="Plipid/glycerol_acylTrfase"/>
</dbReference>
<evidence type="ECO:0000313" key="6">
    <source>
        <dbReference type="Proteomes" id="UP000578449"/>
    </source>
</evidence>
<evidence type="ECO:0000259" key="4">
    <source>
        <dbReference type="SMART" id="SM00563"/>
    </source>
</evidence>
<feature type="region of interest" description="Disordered" evidence="3">
    <location>
        <begin position="223"/>
        <end position="253"/>
    </location>
</feature>
<keyword evidence="1 5" id="KW-0808">Transferase</keyword>
<proteinExistence type="predicted"/>
<protein>
    <submittedName>
        <fullName evidence="5">1-acyl-sn-glycerol-3-phosphate acyltransferase</fullName>
    </submittedName>
</protein>
<comment type="caution">
    <text evidence="5">The sequence shown here is derived from an EMBL/GenBank/DDBJ whole genome shotgun (WGS) entry which is preliminary data.</text>
</comment>
<evidence type="ECO:0000313" key="5">
    <source>
        <dbReference type="EMBL" id="MBB5132521.1"/>
    </source>
</evidence>
<name>A0A840P3S7_9ACTN</name>
<dbReference type="SUPFAM" id="SSF69593">
    <property type="entry name" value="Glycerol-3-phosphate (1)-acyltransferase"/>
    <property type="match status" value="1"/>
</dbReference>
<keyword evidence="6" id="KW-1185">Reference proteome</keyword>
<dbReference type="RefSeq" id="WP_185049505.1">
    <property type="nucleotide sequence ID" value="NZ_BAABIX010000003.1"/>
</dbReference>
<dbReference type="Proteomes" id="UP000578449">
    <property type="component" value="Unassembled WGS sequence"/>
</dbReference>
<dbReference type="GO" id="GO:0005886">
    <property type="term" value="C:plasma membrane"/>
    <property type="evidence" value="ECO:0007669"/>
    <property type="project" value="TreeGrafter"/>
</dbReference>
<evidence type="ECO:0000256" key="2">
    <source>
        <dbReference type="ARBA" id="ARBA00023315"/>
    </source>
</evidence>
<accession>A0A840P3S7</accession>
<evidence type="ECO:0000256" key="1">
    <source>
        <dbReference type="ARBA" id="ARBA00022679"/>
    </source>
</evidence>
<dbReference type="AlphaFoldDB" id="A0A840P3S7"/>
<dbReference type="CDD" id="cd07989">
    <property type="entry name" value="LPLAT_AGPAT-like"/>
    <property type="match status" value="1"/>
</dbReference>
<dbReference type="GO" id="GO:0006654">
    <property type="term" value="P:phosphatidic acid biosynthetic process"/>
    <property type="evidence" value="ECO:0007669"/>
    <property type="project" value="TreeGrafter"/>
</dbReference>
<dbReference type="PANTHER" id="PTHR10434">
    <property type="entry name" value="1-ACYL-SN-GLYCEROL-3-PHOSPHATE ACYLTRANSFERASE"/>
    <property type="match status" value="1"/>
</dbReference>
<reference evidence="5 6" key="1">
    <citation type="submission" date="2020-08" db="EMBL/GenBank/DDBJ databases">
        <title>Genomic Encyclopedia of Type Strains, Phase IV (KMG-IV): sequencing the most valuable type-strain genomes for metagenomic binning, comparative biology and taxonomic classification.</title>
        <authorList>
            <person name="Goeker M."/>
        </authorList>
    </citation>
    <scope>NUCLEOTIDE SEQUENCE [LARGE SCALE GENOMIC DNA]</scope>
    <source>
        <strain evidence="5 6">DSM 45615</strain>
    </source>
</reference>
<dbReference type="EMBL" id="JACHGN010000004">
    <property type="protein sequence ID" value="MBB5132521.1"/>
    <property type="molecule type" value="Genomic_DNA"/>
</dbReference>
<organism evidence="5 6">
    <name type="scientific">Thermocatellispora tengchongensis</name>
    <dbReference type="NCBI Taxonomy" id="1073253"/>
    <lineage>
        <taxon>Bacteria</taxon>
        <taxon>Bacillati</taxon>
        <taxon>Actinomycetota</taxon>
        <taxon>Actinomycetes</taxon>
        <taxon>Streptosporangiales</taxon>
        <taxon>Streptosporangiaceae</taxon>
        <taxon>Thermocatellispora</taxon>
    </lineage>
</organism>
<keyword evidence="2 5" id="KW-0012">Acyltransferase</keyword>
<dbReference type="SMART" id="SM00563">
    <property type="entry name" value="PlsC"/>
    <property type="match status" value="1"/>
</dbReference>
<gene>
    <name evidence="5" type="ORF">HNP84_002237</name>
</gene>
<feature type="domain" description="Phospholipid/glycerol acyltransferase" evidence="4">
    <location>
        <begin position="43"/>
        <end position="161"/>
    </location>
</feature>
<dbReference type="Pfam" id="PF01553">
    <property type="entry name" value="Acyltransferase"/>
    <property type="match status" value="1"/>
</dbReference>
<sequence length="253" mass="27422">MSRPERPPWFWEAVAVAICKPLMLLLTKRDWRGGEHLPRKGGIIIVTNHLSWTDPVLLSHFLYDNGRWPVFLAKAGVFRAPAVGKIIRWLRTIPVYRGSTEAGKSLAAAERGIRDGAAVIFYPEGTVTRDPDLWPMTGKTGAARLALATGAPVIPIAHWGAHELLPYGSKKPNLFPRKTFHVKAGPPVDLSKYAGPPVTAEVLRDATADIIAAITALLADIRGEKPPETPYPATPRIDPAADPGDGVEKSAEA</sequence>